<dbReference type="Pfam" id="PF02775">
    <property type="entry name" value="TPP_enzyme_C"/>
    <property type="match status" value="1"/>
</dbReference>
<dbReference type="GO" id="GO:0030976">
    <property type="term" value="F:thiamine pyrophosphate binding"/>
    <property type="evidence" value="ECO:0007669"/>
    <property type="project" value="InterPro"/>
</dbReference>
<feature type="domain" description="Thiamine pyrophosphate enzyme TPP-binding" evidence="1">
    <location>
        <begin position="1"/>
        <end position="82"/>
    </location>
</feature>
<dbReference type="Gene3D" id="3.40.50.970">
    <property type="match status" value="1"/>
</dbReference>
<reference evidence="2 3" key="1">
    <citation type="submission" date="2019-12" db="EMBL/GenBank/DDBJ databases">
        <title>Full genome sequence of a Bacillus safensis strain isolated from commercially available natto in Indonesia.</title>
        <authorList>
            <person name="Yoshida M."/>
            <person name="Uomi M."/>
            <person name="Waturangi D."/>
            <person name="Ekaputri J.J."/>
            <person name="Setiamarga D.H.E."/>
        </authorList>
    </citation>
    <scope>NUCLEOTIDE SEQUENCE [LARGE SCALE GENOMIC DNA]</scope>
    <source>
        <strain evidence="2 3">IDN1</strain>
    </source>
</reference>
<evidence type="ECO:0000259" key="1">
    <source>
        <dbReference type="Pfam" id="PF02775"/>
    </source>
</evidence>
<evidence type="ECO:0000313" key="3">
    <source>
        <dbReference type="Proteomes" id="UP000464658"/>
    </source>
</evidence>
<dbReference type="SUPFAM" id="SSF52518">
    <property type="entry name" value="Thiamin diphosphate-binding fold (THDP-binding)"/>
    <property type="match status" value="1"/>
</dbReference>
<dbReference type="PANTHER" id="PTHR42981">
    <property type="entry name" value="PYRUVATE DEHYDROGENASE [UBIQUINONE]"/>
    <property type="match status" value="1"/>
</dbReference>
<organism evidence="2 3">
    <name type="scientific">Bacillus safensis</name>
    <dbReference type="NCBI Taxonomy" id="561879"/>
    <lineage>
        <taxon>Bacteria</taxon>
        <taxon>Bacillati</taxon>
        <taxon>Bacillota</taxon>
        <taxon>Bacilli</taxon>
        <taxon>Bacillales</taxon>
        <taxon>Bacillaceae</taxon>
        <taxon>Bacillus</taxon>
    </lineage>
</organism>
<dbReference type="EMBL" id="AP021906">
    <property type="protein sequence ID" value="BBP87244.1"/>
    <property type="molecule type" value="Genomic_DNA"/>
</dbReference>
<accession>A0A5S9M501</accession>
<dbReference type="Proteomes" id="UP000464658">
    <property type="component" value="Chromosome"/>
</dbReference>
<dbReference type="InterPro" id="IPR029061">
    <property type="entry name" value="THDP-binding"/>
</dbReference>
<sequence>MTAVKYKLPIVVVILNNNNLGMIEYEQQVKGNINYGIELEDIDFAKFAEACGGKGISVSSHEELAPAFSAALQSDKPVIIDVAVTNEPPLPGKNYVHTSSWF</sequence>
<dbReference type="InterPro" id="IPR011766">
    <property type="entry name" value="TPP_enzyme_TPP-bd"/>
</dbReference>
<dbReference type="PANTHER" id="PTHR42981:SF2">
    <property type="entry name" value="PYRUVATE DEHYDROGENASE [UBIQUINONE]"/>
    <property type="match status" value="1"/>
</dbReference>
<name>A0A5S9M501_BACIA</name>
<dbReference type="AlphaFoldDB" id="A0A5S9M501"/>
<dbReference type="GO" id="GO:0003824">
    <property type="term" value="F:catalytic activity"/>
    <property type="evidence" value="ECO:0007669"/>
    <property type="project" value="InterPro"/>
</dbReference>
<proteinExistence type="predicted"/>
<dbReference type="InterPro" id="IPR047211">
    <property type="entry name" value="POXB-like"/>
</dbReference>
<protein>
    <recommendedName>
        <fullName evidence="1">Thiamine pyrophosphate enzyme TPP-binding domain-containing protein</fullName>
    </recommendedName>
</protein>
<evidence type="ECO:0000313" key="2">
    <source>
        <dbReference type="EMBL" id="BBP87244.1"/>
    </source>
</evidence>
<gene>
    <name evidence="2" type="ORF">BsIDN1_08620</name>
</gene>